<organism evidence="1 2">
    <name type="scientific">Larimichthys crocea</name>
    <name type="common">Large yellow croaker</name>
    <name type="synonym">Pseudosciaena crocea</name>
    <dbReference type="NCBI Taxonomy" id="215358"/>
    <lineage>
        <taxon>Eukaryota</taxon>
        <taxon>Metazoa</taxon>
        <taxon>Chordata</taxon>
        <taxon>Craniata</taxon>
        <taxon>Vertebrata</taxon>
        <taxon>Euteleostomi</taxon>
        <taxon>Actinopterygii</taxon>
        <taxon>Neopterygii</taxon>
        <taxon>Teleostei</taxon>
        <taxon>Neoteleostei</taxon>
        <taxon>Acanthomorphata</taxon>
        <taxon>Eupercaria</taxon>
        <taxon>Sciaenidae</taxon>
        <taxon>Larimichthys</taxon>
    </lineage>
</organism>
<gene>
    <name evidence="1" type="ORF">E3U43_003168</name>
</gene>
<reference evidence="1" key="1">
    <citation type="submission" date="2018-11" db="EMBL/GenBank/DDBJ databases">
        <title>The sequence and de novo assembly of Larimichthys crocea genome using PacBio and Hi-C technologies.</title>
        <authorList>
            <person name="Xu P."/>
            <person name="Chen B."/>
            <person name="Zhou Z."/>
            <person name="Ke Q."/>
            <person name="Wu Y."/>
            <person name="Bai H."/>
            <person name="Pu F."/>
        </authorList>
    </citation>
    <scope>NUCLEOTIDE SEQUENCE</scope>
    <source>
        <tissue evidence="1">Muscle</tissue>
    </source>
</reference>
<evidence type="ECO:0000313" key="2">
    <source>
        <dbReference type="Proteomes" id="UP000793456"/>
    </source>
</evidence>
<sequence>MNRSVCLLFLCLFSPTSVDCATNGSGYFMTADFRCAMYSRERTHVEYLVDWHFNEEFVMQYNSTVGKWTGFTPGGMITASLFNGDFYDVQQRKVEKQLICVDHVDMIFNVTEESIAEPSVTLVESTSSSKNAMLVCSAYDFYPKNIRLTWLMNGQEVTSGVTFSDVLTNGDWTYQVHSYLEYTPSIRQDRVSCMVEHASLREPKIYDRDLNQSDRRLVIGGVCFLVLGAVFLSLGLMQYRRKRGDSHFSTAL</sequence>
<evidence type="ECO:0000313" key="1">
    <source>
        <dbReference type="EMBL" id="TMS18847.1"/>
    </source>
</evidence>
<proteinExistence type="predicted"/>
<dbReference type="Proteomes" id="UP000793456">
    <property type="component" value="Chromosome V"/>
</dbReference>
<accession>A0ACD3RGZ9</accession>
<comment type="caution">
    <text evidence="1">The sequence shown here is derived from an EMBL/GenBank/DDBJ whole genome shotgun (WGS) entry which is preliminary data.</text>
</comment>
<dbReference type="EMBL" id="CM011678">
    <property type="protein sequence ID" value="TMS18847.1"/>
    <property type="molecule type" value="Genomic_DNA"/>
</dbReference>
<protein>
    <submittedName>
        <fullName evidence="1">Uncharacterized protein</fullName>
    </submittedName>
</protein>
<keyword evidence="2" id="KW-1185">Reference proteome</keyword>
<name>A0ACD3RGZ9_LARCR</name>